<dbReference type="InterPro" id="IPR006311">
    <property type="entry name" value="TAT_signal"/>
</dbReference>
<accession>A0A840RL46</accession>
<dbReference type="Pfam" id="PF20256">
    <property type="entry name" value="MoCoBD_2"/>
    <property type="match status" value="2"/>
</dbReference>
<dbReference type="SMART" id="SM01008">
    <property type="entry name" value="Ald_Xan_dh_C"/>
    <property type="match status" value="1"/>
</dbReference>
<dbReference type="AlphaFoldDB" id="A0A840RL46"/>
<name>A0A840RL46_9BURK</name>
<dbReference type="Gene3D" id="3.90.1170.50">
    <property type="entry name" value="Aldehyde oxidase/xanthine dehydrogenase, a/b hammerhead"/>
    <property type="match status" value="1"/>
</dbReference>
<dbReference type="SUPFAM" id="SSF56003">
    <property type="entry name" value="Molybdenum cofactor-binding domain"/>
    <property type="match status" value="2"/>
</dbReference>
<dbReference type="InterPro" id="IPR012368">
    <property type="entry name" value="OxRdtase_Mopterin-bd_su_IorB"/>
</dbReference>
<keyword evidence="2" id="KW-0560">Oxidoreductase</keyword>
<proteinExistence type="predicted"/>
<organism evidence="2 3">
    <name type="scientific">Glaciimonas immobilis</name>
    <dbReference type="NCBI Taxonomy" id="728004"/>
    <lineage>
        <taxon>Bacteria</taxon>
        <taxon>Pseudomonadati</taxon>
        <taxon>Pseudomonadota</taxon>
        <taxon>Betaproteobacteria</taxon>
        <taxon>Burkholderiales</taxon>
        <taxon>Oxalobacteraceae</taxon>
        <taxon>Glaciimonas</taxon>
    </lineage>
</organism>
<evidence type="ECO:0000313" key="3">
    <source>
        <dbReference type="Proteomes" id="UP000571084"/>
    </source>
</evidence>
<dbReference type="InterPro" id="IPR046867">
    <property type="entry name" value="AldOxase/xan_DH_MoCoBD2"/>
</dbReference>
<gene>
    <name evidence="2" type="ORF">HNR39_000797</name>
</gene>
<reference evidence="2 3" key="1">
    <citation type="submission" date="2020-08" db="EMBL/GenBank/DDBJ databases">
        <title>Genomic Encyclopedia of Type Strains, Phase IV (KMG-IV): sequencing the most valuable type-strain genomes for metagenomic binning, comparative biology and taxonomic classification.</title>
        <authorList>
            <person name="Goeker M."/>
        </authorList>
    </citation>
    <scope>NUCLEOTIDE SEQUENCE [LARGE SCALE GENOMIC DNA]</scope>
    <source>
        <strain evidence="2 3">DSM 23240</strain>
    </source>
</reference>
<dbReference type="GO" id="GO:0047121">
    <property type="term" value="F:isoquinoline 1-oxidoreductase activity"/>
    <property type="evidence" value="ECO:0007669"/>
    <property type="project" value="UniProtKB-EC"/>
</dbReference>
<evidence type="ECO:0000313" key="2">
    <source>
        <dbReference type="EMBL" id="MBB5198987.1"/>
    </source>
</evidence>
<dbReference type="PIRSF" id="PIRSF036389">
    <property type="entry name" value="IOR_B"/>
    <property type="match status" value="1"/>
</dbReference>
<dbReference type="InterPro" id="IPR052516">
    <property type="entry name" value="N-heterocyclic_Hydroxylase"/>
</dbReference>
<comment type="caution">
    <text evidence="2">The sequence shown here is derived from an EMBL/GenBank/DDBJ whole genome shotgun (WGS) entry which is preliminary data.</text>
</comment>
<protein>
    <submittedName>
        <fullName evidence="2">Isoquinoline 1-oxidoreductase beta subunit</fullName>
        <ecNumber evidence="2">1.3.99.16</ecNumber>
    </submittedName>
</protein>
<sequence length="788" mass="84632">MSTFYDSELMQSTQNRHNDTEAAVANGLNDMSRRNWLKGVGAFTGLVLTVGAHGIVSAADAPAPDKKYGGAKMPGGTVNNPLVFIAIGTDGIVTIVAHRSEMGQGIRTSLPMVVADELDADWSHVRVVQANADESRFGNQNTDGSRSMRHFFTPMRQVGATARLMLETAAASRWKVPVSEVSAKNHEVHHTKSGRKLGYGALTVDAAALNVPTADQVRLKDDAQFRYIGKEKYGSVDFQNIVTGNTQYGIDTRIDGMVYAVIARPPVFGGKVASFDAADALKVPGVIRVVELKGSPPPALFNPLGGIAVIANNTWAAIKGRDALKIKWDDGPNGNYDSTTFKVTLQEAARKPAKVMRDDGDTMGALANASKKIEAEYYIPHLAHATMEPPAATARIVGGKCEIWACVQNPQATLETVAKSLGVTREDVKVNVTLLGGGFGRKSKPDFAAEAALLSKAMDGKPVKLTWTREDDLRHDYLHTVSLERLETTLDDKGMPLAWLHRSAAPTISSTFVVGAMGETAGELGMGAINIPFLIPNIRIESPQVPAHTRIGWFRSVYNIPHAFAVQSFVAELAAAAKRDHREYLLALIGPARKIAPKEMSDTTNYGESPTLYPLDTGRMRNVVDVATKEAGWGRKVAAGHGLGLAVAYSFMSYVAAVIEVVVNENGEISIPRVDVAIDCGPAITPDRIRSQVEGACIMGLSLAMTGEITFKNGAVVQGNFHEYDVLRALSAPKDIRVHIVKHPFDMPLGGVGEPGTPPIAPALCNAIFAATGKRIRDLPIRDQLKKA</sequence>
<dbReference type="Proteomes" id="UP000571084">
    <property type="component" value="Unassembled WGS sequence"/>
</dbReference>
<feature type="domain" description="Aldehyde oxidase/xanthine dehydrogenase a/b hammerhead" evidence="1">
    <location>
        <begin position="243"/>
        <end position="332"/>
    </location>
</feature>
<dbReference type="PROSITE" id="PS51318">
    <property type="entry name" value="TAT"/>
    <property type="match status" value="1"/>
</dbReference>
<dbReference type="PANTHER" id="PTHR47495:SF3">
    <property type="entry name" value="BLR6219 PROTEIN"/>
    <property type="match status" value="1"/>
</dbReference>
<dbReference type="EC" id="1.3.99.16" evidence="2"/>
<dbReference type="PANTHER" id="PTHR47495">
    <property type="entry name" value="ALDEHYDE DEHYDROGENASE"/>
    <property type="match status" value="1"/>
</dbReference>
<keyword evidence="3" id="KW-1185">Reference proteome</keyword>
<dbReference type="Gene3D" id="3.30.365.10">
    <property type="entry name" value="Aldehyde oxidase/xanthine dehydrogenase, molybdopterin binding domain"/>
    <property type="match status" value="4"/>
</dbReference>
<dbReference type="InterPro" id="IPR037165">
    <property type="entry name" value="AldOxase/xan_DH_Mopterin-bd_sf"/>
</dbReference>
<dbReference type="Pfam" id="PF02738">
    <property type="entry name" value="MoCoBD_1"/>
    <property type="match status" value="1"/>
</dbReference>
<dbReference type="InterPro" id="IPR000674">
    <property type="entry name" value="Ald_Oxase/Xan_DH_a/b"/>
</dbReference>
<dbReference type="InterPro" id="IPR008274">
    <property type="entry name" value="AldOxase/xan_DH_MoCoBD1"/>
</dbReference>
<evidence type="ECO:0000259" key="1">
    <source>
        <dbReference type="SMART" id="SM01008"/>
    </source>
</evidence>
<dbReference type="EMBL" id="JACHHQ010000001">
    <property type="protein sequence ID" value="MBB5198987.1"/>
    <property type="molecule type" value="Genomic_DNA"/>
</dbReference>